<dbReference type="PANTHER" id="PTHR43401:SF5">
    <property type="entry name" value="ALCOHOL DEHYDROGENASE-RELATED"/>
    <property type="match status" value="1"/>
</dbReference>
<sequence length="348" mass="36325">MATMTGVMLPGDRTVRHVEREVPQPGPGQVLLAVKASSICGSDIRAIYREHLGHGPEAYQNVIAGHEPAGQVVAVGPGCRRLAEGDRVAVYHIAGCGVCDECRAGYMIGCTSPHRAAYGWQRDGGHAPYLLAEERTCLPLPEPLSYLDGALVSCGFGTAYESLLRLRVSGRDALLVTGLGPVGLAAAMLGRALGAGPVIGTDIAPERLAVARRLGLVDHAVPAGDGAAEAIAELTGGQGCSASVDCSGSAAARLLALRSTRTWGRCAFVGEGGQVTLDVSQELIHRQITLHGSWVTSLRHMSELLENLVRWELRPDVTVTDRFALADAGRAYELADAGTAGKIAIVAG</sequence>
<gene>
    <name evidence="7" type="ORF">GCM10012284_26450</name>
</gene>
<accession>A0A8J3FNY3</accession>
<dbReference type="GO" id="GO:0008270">
    <property type="term" value="F:zinc ion binding"/>
    <property type="evidence" value="ECO:0007669"/>
    <property type="project" value="InterPro"/>
</dbReference>
<comment type="cofactor">
    <cofactor evidence="1 5">
        <name>Zn(2+)</name>
        <dbReference type="ChEBI" id="CHEBI:29105"/>
    </cofactor>
</comment>
<evidence type="ECO:0000256" key="4">
    <source>
        <dbReference type="ARBA" id="ARBA00023002"/>
    </source>
</evidence>
<dbReference type="GO" id="GO:0016491">
    <property type="term" value="F:oxidoreductase activity"/>
    <property type="evidence" value="ECO:0007669"/>
    <property type="project" value="UniProtKB-KW"/>
</dbReference>
<dbReference type="Gene3D" id="3.40.50.720">
    <property type="entry name" value="NAD(P)-binding Rossmann-like Domain"/>
    <property type="match status" value="1"/>
</dbReference>
<evidence type="ECO:0000256" key="1">
    <source>
        <dbReference type="ARBA" id="ARBA00001947"/>
    </source>
</evidence>
<evidence type="ECO:0000256" key="2">
    <source>
        <dbReference type="ARBA" id="ARBA00022723"/>
    </source>
</evidence>
<keyword evidence="2 5" id="KW-0479">Metal-binding</keyword>
<comment type="caution">
    <text evidence="7">The sequence shown here is derived from an EMBL/GenBank/DDBJ whole genome shotgun (WGS) entry which is preliminary data.</text>
</comment>
<evidence type="ECO:0000256" key="5">
    <source>
        <dbReference type="RuleBase" id="RU361277"/>
    </source>
</evidence>
<keyword evidence="3 5" id="KW-0862">Zinc</keyword>
<protein>
    <submittedName>
        <fullName evidence="7">Oxidoreductase</fullName>
    </submittedName>
</protein>
<feature type="domain" description="Enoyl reductase (ER)" evidence="6">
    <location>
        <begin position="11"/>
        <end position="345"/>
    </location>
</feature>
<comment type="similarity">
    <text evidence="5">Belongs to the zinc-containing alcohol dehydrogenase family.</text>
</comment>
<dbReference type="Proteomes" id="UP000656042">
    <property type="component" value="Unassembled WGS sequence"/>
</dbReference>
<dbReference type="Gene3D" id="3.90.180.10">
    <property type="entry name" value="Medium-chain alcohol dehydrogenases, catalytic domain"/>
    <property type="match status" value="1"/>
</dbReference>
<dbReference type="InterPro" id="IPR036291">
    <property type="entry name" value="NAD(P)-bd_dom_sf"/>
</dbReference>
<dbReference type="InterPro" id="IPR020843">
    <property type="entry name" value="ER"/>
</dbReference>
<dbReference type="PANTHER" id="PTHR43401">
    <property type="entry name" value="L-THREONINE 3-DEHYDROGENASE"/>
    <property type="match status" value="1"/>
</dbReference>
<reference evidence="7" key="2">
    <citation type="submission" date="2020-09" db="EMBL/GenBank/DDBJ databases">
        <authorList>
            <person name="Sun Q."/>
            <person name="Zhou Y."/>
        </authorList>
    </citation>
    <scope>NUCLEOTIDE SEQUENCE</scope>
    <source>
        <strain evidence="7">CGMCC 4.7299</strain>
    </source>
</reference>
<dbReference type="AlphaFoldDB" id="A0A8J3FNY3"/>
<dbReference type="SMART" id="SM00829">
    <property type="entry name" value="PKS_ER"/>
    <property type="match status" value="1"/>
</dbReference>
<keyword evidence="8" id="KW-1185">Reference proteome</keyword>
<dbReference type="CDD" id="cd08239">
    <property type="entry name" value="THR_DH_like"/>
    <property type="match status" value="1"/>
</dbReference>
<evidence type="ECO:0000259" key="6">
    <source>
        <dbReference type="SMART" id="SM00829"/>
    </source>
</evidence>
<evidence type="ECO:0000256" key="3">
    <source>
        <dbReference type="ARBA" id="ARBA00022833"/>
    </source>
</evidence>
<keyword evidence="4" id="KW-0560">Oxidoreductase</keyword>
<proteinExistence type="inferred from homology"/>
<evidence type="ECO:0000313" key="8">
    <source>
        <dbReference type="Proteomes" id="UP000656042"/>
    </source>
</evidence>
<organism evidence="7 8">
    <name type="scientific">Mangrovihabitans endophyticus</name>
    <dbReference type="NCBI Taxonomy" id="1751298"/>
    <lineage>
        <taxon>Bacteria</taxon>
        <taxon>Bacillati</taxon>
        <taxon>Actinomycetota</taxon>
        <taxon>Actinomycetes</taxon>
        <taxon>Micromonosporales</taxon>
        <taxon>Micromonosporaceae</taxon>
        <taxon>Mangrovihabitans</taxon>
    </lineage>
</organism>
<dbReference type="Pfam" id="PF00107">
    <property type="entry name" value="ADH_zinc_N"/>
    <property type="match status" value="1"/>
</dbReference>
<dbReference type="EMBL" id="BMMX01000009">
    <property type="protein sequence ID" value="GGK91298.1"/>
    <property type="molecule type" value="Genomic_DNA"/>
</dbReference>
<reference evidence="7" key="1">
    <citation type="journal article" date="2014" name="Int. J. Syst. Evol. Microbiol.">
        <title>Complete genome sequence of Corynebacterium casei LMG S-19264T (=DSM 44701T), isolated from a smear-ripened cheese.</title>
        <authorList>
            <consortium name="US DOE Joint Genome Institute (JGI-PGF)"/>
            <person name="Walter F."/>
            <person name="Albersmeier A."/>
            <person name="Kalinowski J."/>
            <person name="Ruckert C."/>
        </authorList>
    </citation>
    <scope>NUCLEOTIDE SEQUENCE</scope>
    <source>
        <strain evidence="7">CGMCC 4.7299</strain>
    </source>
</reference>
<dbReference type="InterPro" id="IPR013149">
    <property type="entry name" value="ADH-like_C"/>
</dbReference>
<dbReference type="Pfam" id="PF08240">
    <property type="entry name" value="ADH_N"/>
    <property type="match status" value="1"/>
</dbReference>
<evidence type="ECO:0000313" key="7">
    <source>
        <dbReference type="EMBL" id="GGK91298.1"/>
    </source>
</evidence>
<dbReference type="InterPro" id="IPR050129">
    <property type="entry name" value="Zn_alcohol_dh"/>
</dbReference>
<dbReference type="InterPro" id="IPR013154">
    <property type="entry name" value="ADH-like_N"/>
</dbReference>
<name>A0A8J3FNY3_9ACTN</name>
<dbReference type="SUPFAM" id="SSF50129">
    <property type="entry name" value="GroES-like"/>
    <property type="match status" value="1"/>
</dbReference>
<dbReference type="InterPro" id="IPR011032">
    <property type="entry name" value="GroES-like_sf"/>
</dbReference>
<dbReference type="InterPro" id="IPR002328">
    <property type="entry name" value="ADH_Zn_CS"/>
</dbReference>
<dbReference type="SUPFAM" id="SSF51735">
    <property type="entry name" value="NAD(P)-binding Rossmann-fold domains"/>
    <property type="match status" value="1"/>
</dbReference>
<dbReference type="PROSITE" id="PS00059">
    <property type="entry name" value="ADH_ZINC"/>
    <property type="match status" value="1"/>
</dbReference>